<dbReference type="EMBL" id="VUJX02000006">
    <property type="protein sequence ID" value="KAL0935403.1"/>
    <property type="molecule type" value="Genomic_DNA"/>
</dbReference>
<gene>
    <name evidence="1" type="ORF">CTRU02_209994</name>
</gene>
<sequence>MHQQALRSAGSRIKPDVVAVKTCIRTFSTTQLRAADPSNTSSNEKGAAPRQPTGRERSRAAASEIGQLLRGGSNAKPLSSGGPNAAAAPAKPKVIDIKTLPTRGGSNFVKVPSSFRGRGGGAGLGRGGRPGLQSGRGGFAARGRGGSARGGRGGRGGGGGGGRPPRRRRDGEEDPRERKDRAEEWERFYRPETAEEHAWYQGRDHGVAEAFKPSMTAESLLGFTPALALGQSVTAKESSVLLKLRDVAGNASYSPDSWQLAEHVAKDLAYKGNGVHFFSSIEEKTHFLKTIKEMPEDKMSSYVKAIREAKLEEGAEKAVREYIVERTIKGKHQAPQSVAVGKEPAKMAAQGIIHNSSYHLDDSKKFDAKIASLVARAKSAAAAAAAPPPAKGKAAKAAKA</sequence>
<proteinExistence type="predicted"/>
<dbReference type="Proteomes" id="UP000805649">
    <property type="component" value="Unassembled WGS sequence"/>
</dbReference>
<organism evidence="1 2">
    <name type="scientific">Colletotrichum truncatum</name>
    <name type="common">Anthracnose fungus</name>
    <name type="synonym">Colletotrichum capsici</name>
    <dbReference type="NCBI Taxonomy" id="5467"/>
    <lineage>
        <taxon>Eukaryota</taxon>
        <taxon>Fungi</taxon>
        <taxon>Dikarya</taxon>
        <taxon>Ascomycota</taxon>
        <taxon>Pezizomycotina</taxon>
        <taxon>Sordariomycetes</taxon>
        <taxon>Hypocreomycetidae</taxon>
        <taxon>Glomerellales</taxon>
        <taxon>Glomerellaceae</taxon>
        <taxon>Colletotrichum</taxon>
        <taxon>Colletotrichum truncatum species complex</taxon>
    </lineage>
</organism>
<keyword evidence="2" id="KW-1185">Reference proteome</keyword>
<evidence type="ECO:0000313" key="1">
    <source>
        <dbReference type="EMBL" id="KAL0935403.1"/>
    </source>
</evidence>
<name>A0ACC3YTX4_COLTU</name>
<protein>
    <submittedName>
        <fullName evidence="1">Uncharacterized protein</fullName>
    </submittedName>
</protein>
<accession>A0ACC3YTX4</accession>
<reference evidence="1 2" key="1">
    <citation type="journal article" date="2020" name="Phytopathology">
        <title>Genome Sequence Resources of Colletotrichum truncatum, C. plurivorum, C. musicola, and C. sojae: Four Species Pathogenic to Soybean (Glycine max).</title>
        <authorList>
            <person name="Rogerio F."/>
            <person name="Boufleur T.R."/>
            <person name="Ciampi-Guillardi M."/>
            <person name="Sukno S.A."/>
            <person name="Thon M.R."/>
            <person name="Massola Junior N.S."/>
            <person name="Baroncelli R."/>
        </authorList>
    </citation>
    <scope>NUCLEOTIDE SEQUENCE [LARGE SCALE GENOMIC DNA]</scope>
    <source>
        <strain evidence="1 2">CMES1059</strain>
    </source>
</reference>
<evidence type="ECO:0000313" key="2">
    <source>
        <dbReference type="Proteomes" id="UP000805649"/>
    </source>
</evidence>
<comment type="caution">
    <text evidence="1">The sequence shown here is derived from an EMBL/GenBank/DDBJ whole genome shotgun (WGS) entry which is preliminary data.</text>
</comment>